<sequence length="82" mass="9217">MADTTEQQQQPKLVDETPISPIRPNQERRNSLEDHLKHRPNRAELVEKNILPASTAAPGLLAHQKEVSQTLMPSLCPELCLL</sequence>
<gene>
    <name evidence="1" type="ORF">NM208_g11359</name>
</gene>
<protein>
    <submittedName>
        <fullName evidence="1">Uncharacterized protein</fullName>
    </submittedName>
</protein>
<proteinExistence type="predicted"/>
<evidence type="ECO:0000313" key="1">
    <source>
        <dbReference type="EMBL" id="KAJ3526065.1"/>
    </source>
</evidence>
<keyword evidence="2" id="KW-1185">Reference proteome</keyword>
<accession>A0ACC1RU86</accession>
<evidence type="ECO:0000313" key="2">
    <source>
        <dbReference type="Proteomes" id="UP001148629"/>
    </source>
</evidence>
<dbReference type="EMBL" id="JANRMS010001800">
    <property type="protein sequence ID" value="KAJ3526065.1"/>
    <property type="molecule type" value="Genomic_DNA"/>
</dbReference>
<organism evidence="1 2">
    <name type="scientific">Fusarium decemcellulare</name>
    <dbReference type="NCBI Taxonomy" id="57161"/>
    <lineage>
        <taxon>Eukaryota</taxon>
        <taxon>Fungi</taxon>
        <taxon>Dikarya</taxon>
        <taxon>Ascomycota</taxon>
        <taxon>Pezizomycotina</taxon>
        <taxon>Sordariomycetes</taxon>
        <taxon>Hypocreomycetidae</taxon>
        <taxon>Hypocreales</taxon>
        <taxon>Nectriaceae</taxon>
        <taxon>Fusarium</taxon>
        <taxon>Fusarium decemcellulare species complex</taxon>
    </lineage>
</organism>
<reference evidence="1" key="1">
    <citation type="submission" date="2022-08" db="EMBL/GenBank/DDBJ databases">
        <title>Genome Sequence of Fusarium decemcellulare.</title>
        <authorList>
            <person name="Buettner E."/>
        </authorList>
    </citation>
    <scope>NUCLEOTIDE SEQUENCE</scope>
    <source>
        <strain evidence="1">Babe19</strain>
    </source>
</reference>
<comment type="caution">
    <text evidence="1">The sequence shown here is derived from an EMBL/GenBank/DDBJ whole genome shotgun (WGS) entry which is preliminary data.</text>
</comment>
<name>A0ACC1RU86_9HYPO</name>
<dbReference type="Proteomes" id="UP001148629">
    <property type="component" value="Unassembled WGS sequence"/>
</dbReference>